<gene>
    <name evidence="1" type="ORF">BH720_014340</name>
</gene>
<reference evidence="1 2" key="1">
    <citation type="journal article" date="2016" name="Genome Announc.">
        <title>Draft Genome Sequence of the Thermotolerant Cyanobacterium Desertifilum sp. IPPAS B-1220.</title>
        <authorList>
            <person name="Mironov K.S."/>
            <person name="Sinetova M.A."/>
            <person name="Bolatkhan K."/>
            <person name="Zayadan B.K."/>
            <person name="Ustinova V.V."/>
            <person name="Kupriyanova E.V."/>
            <person name="Skrypnik A.N."/>
            <person name="Gogoleva N.E."/>
            <person name="Gogolev Y.V."/>
            <person name="Los D.A."/>
        </authorList>
    </citation>
    <scope>NUCLEOTIDE SEQUENCE [LARGE SCALE GENOMIC DNA]</scope>
    <source>
        <strain evidence="1 2">IPPAS B-1220</strain>
    </source>
</reference>
<dbReference type="EMBL" id="CP182909">
    <property type="protein sequence ID" value="XPM66399.1"/>
    <property type="molecule type" value="Genomic_DNA"/>
</dbReference>
<evidence type="ECO:0000313" key="2">
    <source>
        <dbReference type="Proteomes" id="UP000095472"/>
    </source>
</evidence>
<accession>A0ACD5H1N2</accession>
<name>A0ACD5H1N2_9CYAN</name>
<evidence type="ECO:0000313" key="1">
    <source>
        <dbReference type="EMBL" id="XPM66399.1"/>
    </source>
</evidence>
<keyword evidence="2" id="KW-1185">Reference proteome</keyword>
<dbReference type="Proteomes" id="UP000095472">
    <property type="component" value="Chromosome"/>
</dbReference>
<organism evidence="1 2">
    <name type="scientific">Desertifilum tharense IPPAS B-1220</name>
    <dbReference type="NCBI Taxonomy" id="1781255"/>
    <lineage>
        <taxon>Bacteria</taxon>
        <taxon>Bacillati</taxon>
        <taxon>Cyanobacteriota</taxon>
        <taxon>Cyanophyceae</taxon>
        <taxon>Desertifilales</taxon>
        <taxon>Desertifilaceae</taxon>
        <taxon>Desertifilum</taxon>
    </lineage>
</organism>
<protein>
    <submittedName>
        <fullName evidence="1">AAA-like domain-containing protein</fullName>
    </submittedName>
</protein>
<proteinExistence type="predicted"/>
<sequence length="237" mass="27251">MISTEVVEFPGGPLPLNSPFYVYRPPQEELVCQEVEKPGSAIRIQAPRKMGKSSLLTRLLAHAKAQGYGVAHIDFQEVDRAAFGSLDKLLRWLCANVSRRLRLPPQLDDYWDEEVGSKVSCTIYFEEYLLEQIDRPIVLALNEVNLIFEHSEIAQEFFPLLRYWYEQAKHVDAFQKLRLVIVHSTEVYVPLKINQSPFNVGLPIRLADFNLAQAHELADRYGLTWDEGSCDRQLMNC</sequence>